<keyword evidence="1" id="KW-0812">Transmembrane</keyword>
<dbReference type="PANTHER" id="PTHR36927">
    <property type="entry name" value="BLR4337 PROTEIN"/>
    <property type="match status" value="1"/>
</dbReference>
<protein>
    <submittedName>
        <fullName evidence="3">Acyltransferase</fullName>
    </submittedName>
</protein>
<dbReference type="InterPro" id="IPR050623">
    <property type="entry name" value="Glucan_succinyl_AcylTrfase"/>
</dbReference>
<feature type="transmembrane region" description="Helical" evidence="1">
    <location>
        <begin position="247"/>
        <end position="266"/>
    </location>
</feature>
<evidence type="ECO:0000313" key="3">
    <source>
        <dbReference type="EMBL" id="EOQ88490.1"/>
    </source>
</evidence>
<keyword evidence="3" id="KW-0808">Transferase</keyword>
<feature type="transmembrane region" description="Helical" evidence="1">
    <location>
        <begin position="104"/>
        <end position="122"/>
    </location>
</feature>
<gene>
    <name evidence="3" type="ORF">LEP1GSC202_2279</name>
</gene>
<evidence type="ECO:0000313" key="4">
    <source>
        <dbReference type="Proteomes" id="UP000013996"/>
    </source>
</evidence>
<sequence length="387" mass="46603">MFKKNLFFSLRQEKDGGMGRLIYLDNLRSFALLLGIVFHSAIVYAAEIQYAIQTIERSEILSYFCYWIHSFRMPMFYMISGFFSAMVVEKKGTGFYFEGRLRRVLIPTLFGLLFLAPIQYFLMEKTKIPNISLVDFLIHFFTKEKFQHSHIWFLVDLFCFSMLYLLLHKWIFKIIDWKGWRDFPFRFLILFLFCFLFVLGSHTQFGKGESYFGIFKLTFLYQFSFFTAGVFSYFWKDVFFQKPSSPYKTIAIFLWALVFSLLLMDFEISDPLWIYFSYANPWYRTFHIFLWVTSPYLWTLFFVRVFLRFGNEEGKVGGYIIEASLPIYLVHHPISLVFAFYVKELSFPLWEKFLLHNLVVLCLSFFLYHCFIQKYKPLRFLFGLKLN</sequence>
<feature type="transmembrane region" description="Helical" evidence="1">
    <location>
        <begin position="21"/>
        <end position="46"/>
    </location>
</feature>
<comment type="caution">
    <text evidence="3">The sequence shown here is derived from an EMBL/GenBank/DDBJ whole genome shotgun (WGS) entry which is preliminary data.</text>
</comment>
<evidence type="ECO:0000259" key="2">
    <source>
        <dbReference type="Pfam" id="PF01757"/>
    </source>
</evidence>
<feature type="transmembrane region" description="Helical" evidence="1">
    <location>
        <begin position="353"/>
        <end position="372"/>
    </location>
</feature>
<dbReference type="InterPro" id="IPR002656">
    <property type="entry name" value="Acyl_transf_3_dom"/>
</dbReference>
<dbReference type="STRING" id="1249483.LEP1GSC202_2279"/>
<accession>A0A5E8HDB8</accession>
<dbReference type="AlphaFoldDB" id="A0A5E8HDB8"/>
<dbReference type="Proteomes" id="UP000013996">
    <property type="component" value="Unassembled WGS sequence"/>
</dbReference>
<dbReference type="GO" id="GO:0016747">
    <property type="term" value="F:acyltransferase activity, transferring groups other than amino-acyl groups"/>
    <property type="evidence" value="ECO:0007669"/>
    <property type="project" value="InterPro"/>
</dbReference>
<reference evidence="3 4" key="1">
    <citation type="submission" date="2013-04" db="EMBL/GenBank/DDBJ databases">
        <authorList>
            <person name="Harkins D.M."/>
            <person name="Durkin A.S."/>
            <person name="Brinkac L.M."/>
            <person name="Haft D.H."/>
            <person name="Selengut J.D."/>
            <person name="Sanka R."/>
            <person name="DePew J."/>
            <person name="Purushe J."/>
            <person name="Hartskeerl R.A."/>
            <person name="Ahmed A."/>
            <person name="van der Linden H."/>
            <person name="Goris M.G.A."/>
            <person name="Vinetz J.M."/>
            <person name="Sutton G.G."/>
            <person name="Nierman W.C."/>
            <person name="Fouts D.E."/>
        </authorList>
    </citation>
    <scope>NUCLEOTIDE SEQUENCE [LARGE SCALE GENOMIC DNA]</scope>
    <source>
        <strain evidence="3 4">Sao Paulo</strain>
    </source>
</reference>
<feature type="transmembrane region" description="Helical" evidence="1">
    <location>
        <begin position="187"/>
        <end position="205"/>
    </location>
</feature>
<feature type="transmembrane region" description="Helical" evidence="1">
    <location>
        <begin position="150"/>
        <end position="167"/>
    </location>
</feature>
<evidence type="ECO:0000256" key="1">
    <source>
        <dbReference type="SAM" id="Phobius"/>
    </source>
</evidence>
<name>A0A5E8HDB8_9LEPT</name>
<feature type="transmembrane region" description="Helical" evidence="1">
    <location>
        <begin position="286"/>
        <end position="307"/>
    </location>
</feature>
<dbReference type="PANTHER" id="PTHR36927:SF3">
    <property type="entry name" value="GLUCANS BIOSYNTHESIS PROTEIN C"/>
    <property type="match status" value="1"/>
</dbReference>
<keyword evidence="1" id="KW-1133">Transmembrane helix</keyword>
<dbReference type="EMBL" id="AOGX02000022">
    <property type="protein sequence ID" value="EOQ88490.1"/>
    <property type="molecule type" value="Genomic_DNA"/>
</dbReference>
<organism evidence="3 4">
    <name type="scientific">Leptospira yanagawae serovar Saopaulo str. Sao Paulo = ATCC 700523</name>
    <dbReference type="NCBI Taxonomy" id="1249483"/>
    <lineage>
        <taxon>Bacteria</taxon>
        <taxon>Pseudomonadati</taxon>
        <taxon>Spirochaetota</taxon>
        <taxon>Spirochaetia</taxon>
        <taxon>Leptospirales</taxon>
        <taxon>Leptospiraceae</taxon>
        <taxon>Leptospira</taxon>
    </lineage>
</organism>
<proteinExistence type="predicted"/>
<feature type="transmembrane region" description="Helical" evidence="1">
    <location>
        <begin position="211"/>
        <end position="235"/>
    </location>
</feature>
<keyword evidence="3" id="KW-0012">Acyltransferase</keyword>
<feature type="transmembrane region" description="Helical" evidence="1">
    <location>
        <begin position="66"/>
        <end position="88"/>
    </location>
</feature>
<feature type="transmembrane region" description="Helical" evidence="1">
    <location>
        <begin position="319"/>
        <end position="341"/>
    </location>
</feature>
<feature type="domain" description="Acyltransferase 3" evidence="2">
    <location>
        <begin position="22"/>
        <end position="367"/>
    </location>
</feature>
<dbReference type="Pfam" id="PF01757">
    <property type="entry name" value="Acyl_transf_3"/>
    <property type="match status" value="1"/>
</dbReference>
<keyword evidence="1" id="KW-0472">Membrane</keyword>